<feature type="compositionally biased region" description="Low complexity" evidence="1">
    <location>
        <begin position="30"/>
        <end position="43"/>
    </location>
</feature>
<evidence type="ECO:0000256" key="1">
    <source>
        <dbReference type="SAM" id="MobiDB-lite"/>
    </source>
</evidence>
<sequence length="196" mass="20728">MRFALAIVAIATSALLAGCSDAPWLGPNATTTPTPTRTTTTPPVQNDLAAGSLTRTVQAGAVTLTIDYWSTLPMDQWTPDAAKPLSFALHGTIEPADGQKLYLSRVSAEPVVRDANGEQLPGFEYLVDSASVSPGYLILDPYSFSQTFTLPPVDAAATSIELSMHFELLQQSAPDSTDYAKQTAVDVLMIGLAPAE</sequence>
<keyword evidence="4" id="KW-1185">Reference proteome</keyword>
<dbReference type="AlphaFoldDB" id="A0A4P6FGK3"/>
<organism evidence="3 4">
    <name type="scientific">Agromyces protaetiae</name>
    <dbReference type="NCBI Taxonomy" id="2509455"/>
    <lineage>
        <taxon>Bacteria</taxon>
        <taxon>Bacillati</taxon>
        <taxon>Actinomycetota</taxon>
        <taxon>Actinomycetes</taxon>
        <taxon>Micrococcales</taxon>
        <taxon>Microbacteriaceae</taxon>
        <taxon>Agromyces</taxon>
    </lineage>
</organism>
<dbReference type="PROSITE" id="PS51257">
    <property type="entry name" value="PROKAR_LIPOPROTEIN"/>
    <property type="match status" value="1"/>
</dbReference>
<keyword evidence="2" id="KW-0732">Signal</keyword>
<dbReference type="EMBL" id="CP035491">
    <property type="protein sequence ID" value="QAY75086.1"/>
    <property type="molecule type" value="Genomic_DNA"/>
</dbReference>
<feature type="chain" id="PRO_5020239322" evidence="2">
    <location>
        <begin position="23"/>
        <end position="196"/>
    </location>
</feature>
<reference evidence="3 4" key="1">
    <citation type="submission" date="2019-01" db="EMBL/GenBank/DDBJ databases">
        <title>Genome sequencing of strain FW100M-8.</title>
        <authorList>
            <person name="Heo J."/>
            <person name="Kim S.-J."/>
            <person name="Kim J.-S."/>
            <person name="Hong S.-B."/>
            <person name="Kwon S.-W."/>
        </authorList>
    </citation>
    <scope>NUCLEOTIDE SEQUENCE [LARGE SCALE GENOMIC DNA]</scope>
    <source>
        <strain evidence="3 4">FW100M-8</strain>
    </source>
</reference>
<protein>
    <submittedName>
        <fullName evidence="3">Uncharacterized protein</fullName>
    </submittedName>
</protein>
<accession>A0A4P6FGK3</accession>
<dbReference type="OrthoDB" id="5005342at2"/>
<gene>
    <name evidence="3" type="ORF">ET445_16755</name>
</gene>
<proteinExistence type="predicted"/>
<evidence type="ECO:0000256" key="2">
    <source>
        <dbReference type="SAM" id="SignalP"/>
    </source>
</evidence>
<feature type="region of interest" description="Disordered" evidence="1">
    <location>
        <begin position="24"/>
        <end position="45"/>
    </location>
</feature>
<name>A0A4P6FGK3_9MICO</name>
<evidence type="ECO:0000313" key="4">
    <source>
        <dbReference type="Proteomes" id="UP000291259"/>
    </source>
</evidence>
<evidence type="ECO:0000313" key="3">
    <source>
        <dbReference type="EMBL" id="QAY75086.1"/>
    </source>
</evidence>
<dbReference type="Proteomes" id="UP000291259">
    <property type="component" value="Chromosome"/>
</dbReference>
<feature type="signal peptide" evidence="2">
    <location>
        <begin position="1"/>
        <end position="22"/>
    </location>
</feature>
<dbReference type="KEGG" id="agf:ET445_16755"/>